<evidence type="ECO:0000256" key="6">
    <source>
        <dbReference type="SAM" id="Phobius"/>
    </source>
</evidence>
<sequence>MDVPAAANALGTLGAVCWSIQLIPQIVINYRRHHATGLQPSMMMLWAWAGVPLGVYNIVSGFNIALRVQPQILTLLSLVTWIQCYHYQKKWALSRSLAAVVPIAALMAGIQAALIFGLRIPEERHIDWPMTLMAALSAALLAAGVLRHYWDIWVHRTVRGISFLFVGIDAAGDVFSLLSIFFQSTLDIQGVVIYATEFALWCGIFACGAYYNLLPWARKKWLAPELADQPDGGDEAAPDSDGRGVGSIMLHETHSSTSVFQTVSAEAEGLRPRVMASLQRNSEPGVEPLA</sequence>
<feature type="transmembrane region" description="Helical" evidence="6">
    <location>
        <begin position="6"/>
        <end position="30"/>
    </location>
</feature>
<evidence type="ECO:0000313" key="7">
    <source>
        <dbReference type="EMBL" id="KAJ9137173.1"/>
    </source>
</evidence>
<dbReference type="InterPro" id="IPR051415">
    <property type="entry name" value="LAAT-1"/>
</dbReference>
<dbReference type="EMBL" id="JANBVO010000036">
    <property type="protein sequence ID" value="KAJ9137173.1"/>
    <property type="molecule type" value="Genomic_DNA"/>
</dbReference>
<keyword evidence="8" id="KW-1185">Reference proteome</keyword>
<name>A0AA38R4S3_9PEZI</name>
<feature type="transmembrane region" description="Helical" evidence="6">
    <location>
        <begin position="97"/>
        <end position="118"/>
    </location>
</feature>
<dbReference type="PANTHER" id="PTHR16201:SF37">
    <property type="entry name" value="PQ-LOOP REPEAT-CONTAINING PROTEIN"/>
    <property type="match status" value="1"/>
</dbReference>
<dbReference type="SMART" id="SM00679">
    <property type="entry name" value="CTNS"/>
    <property type="match status" value="1"/>
</dbReference>
<evidence type="ECO:0000256" key="5">
    <source>
        <dbReference type="SAM" id="MobiDB-lite"/>
    </source>
</evidence>
<gene>
    <name evidence="7" type="ORF">NKR23_g9413</name>
</gene>
<proteinExistence type="predicted"/>
<keyword evidence="2 6" id="KW-0812">Transmembrane</keyword>
<feature type="transmembrane region" description="Helical" evidence="6">
    <location>
        <begin position="130"/>
        <end position="150"/>
    </location>
</feature>
<dbReference type="Pfam" id="PF04193">
    <property type="entry name" value="PQ-loop"/>
    <property type="match status" value="2"/>
</dbReference>
<evidence type="ECO:0000256" key="3">
    <source>
        <dbReference type="ARBA" id="ARBA00022989"/>
    </source>
</evidence>
<dbReference type="AlphaFoldDB" id="A0AA38R4S3"/>
<feature type="transmembrane region" description="Helical" evidence="6">
    <location>
        <begin position="162"/>
        <end position="182"/>
    </location>
</feature>
<dbReference type="Proteomes" id="UP001174694">
    <property type="component" value="Unassembled WGS sequence"/>
</dbReference>
<protein>
    <submittedName>
        <fullName evidence="7">PQ loop repeat protein</fullName>
    </submittedName>
</protein>
<accession>A0AA38R4S3</accession>
<comment type="caution">
    <text evidence="7">The sequence shown here is derived from an EMBL/GenBank/DDBJ whole genome shotgun (WGS) entry which is preliminary data.</text>
</comment>
<reference evidence="7" key="1">
    <citation type="submission" date="2022-07" db="EMBL/GenBank/DDBJ databases">
        <title>Fungi with potential for degradation of polypropylene.</title>
        <authorList>
            <person name="Gostincar C."/>
        </authorList>
    </citation>
    <scope>NUCLEOTIDE SEQUENCE</scope>
    <source>
        <strain evidence="7">EXF-13308</strain>
    </source>
</reference>
<dbReference type="InterPro" id="IPR006603">
    <property type="entry name" value="PQ-loop_rpt"/>
</dbReference>
<dbReference type="GO" id="GO:0016020">
    <property type="term" value="C:membrane"/>
    <property type="evidence" value="ECO:0007669"/>
    <property type="project" value="UniProtKB-SubCell"/>
</dbReference>
<evidence type="ECO:0000313" key="8">
    <source>
        <dbReference type="Proteomes" id="UP001174694"/>
    </source>
</evidence>
<evidence type="ECO:0000256" key="1">
    <source>
        <dbReference type="ARBA" id="ARBA00004141"/>
    </source>
</evidence>
<keyword evidence="3 6" id="KW-1133">Transmembrane helix</keyword>
<evidence type="ECO:0000256" key="2">
    <source>
        <dbReference type="ARBA" id="ARBA00022692"/>
    </source>
</evidence>
<feature type="region of interest" description="Disordered" evidence="5">
    <location>
        <begin position="228"/>
        <end position="247"/>
    </location>
</feature>
<keyword evidence="4 6" id="KW-0472">Membrane</keyword>
<organism evidence="7 8">
    <name type="scientific">Pleurostoma richardsiae</name>
    <dbReference type="NCBI Taxonomy" id="41990"/>
    <lineage>
        <taxon>Eukaryota</taxon>
        <taxon>Fungi</taxon>
        <taxon>Dikarya</taxon>
        <taxon>Ascomycota</taxon>
        <taxon>Pezizomycotina</taxon>
        <taxon>Sordariomycetes</taxon>
        <taxon>Sordariomycetidae</taxon>
        <taxon>Calosphaeriales</taxon>
        <taxon>Pleurostomataceae</taxon>
        <taxon>Pleurostoma</taxon>
    </lineage>
</organism>
<evidence type="ECO:0000256" key="4">
    <source>
        <dbReference type="ARBA" id="ARBA00023136"/>
    </source>
</evidence>
<feature type="transmembrane region" description="Helical" evidence="6">
    <location>
        <begin position="188"/>
        <end position="211"/>
    </location>
</feature>
<feature type="transmembrane region" description="Helical" evidence="6">
    <location>
        <begin position="42"/>
        <end position="62"/>
    </location>
</feature>
<comment type="subcellular location">
    <subcellularLocation>
        <location evidence="1">Membrane</location>
        <topology evidence="1">Multi-pass membrane protein</topology>
    </subcellularLocation>
</comment>
<dbReference type="PANTHER" id="PTHR16201">
    <property type="entry name" value="SEVEN TRANSMEMBRANE PROTEIN 1-RELATED"/>
    <property type="match status" value="1"/>
</dbReference>
<dbReference type="Gene3D" id="1.20.1280.290">
    <property type="match status" value="1"/>
</dbReference>